<dbReference type="SMART" id="SM00052">
    <property type="entry name" value="EAL"/>
    <property type="match status" value="1"/>
</dbReference>
<feature type="transmembrane region" description="Helical" evidence="1">
    <location>
        <begin position="196"/>
        <end position="214"/>
    </location>
</feature>
<dbReference type="NCBIfam" id="TIGR00229">
    <property type="entry name" value="sensory_box"/>
    <property type="match status" value="2"/>
</dbReference>
<dbReference type="InterPro" id="IPR035919">
    <property type="entry name" value="EAL_sf"/>
</dbReference>
<dbReference type="SUPFAM" id="SSF141868">
    <property type="entry name" value="EAL domain-like"/>
    <property type="match status" value="1"/>
</dbReference>
<accession>A0A1J5S4C0</accession>
<dbReference type="Pfam" id="PF13426">
    <property type="entry name" value="PAS_9"/>
    <property type="match status" value="2"/>
</dbReference>
<dbReference type="EC" id="3.1.4.52" evidence="6"/>
<feature type="domain" description="GGDEF" evidence="5">
    <location>
        <begin position="585"/>
        <end position="718"/>
    </location>
</feature>
<keyword evidence="6" id="KW-0378">Hydrolase</keyword>
<evidence type="ECO:0000259" key="5">
    <source>
        <dbReference type="PROSITE" id="PS50887"/>
    </source>
</evidence>
<dbReference type="InterPro" id="IPR035965">
    <property type="entry name" value="PAS-like_dom_sf"/>
</dbReference>
<name>A0A1J5S4C0_9ZZZZ</name>
<dbReference type="Pfam" id="PF00563">
    <property type="entry name" value="EAL"/>
    <property type="match status" value="1"/>
</dbReference>
<evidence type="ECO:0000256" key="1">
    <source>
        <dbReference type="SAM" id="Phobius"/>
    </source>
</evidence>
<feature type="domain" description="PAC" evidence="3">
    <location>
        <begin position="501"/>
        <end position="553"/>
    </location>
</feature>
<comment type="caution">
    <text evidence="6">The sequence shown here is derived from an EMBL/GenBank/DDBJ whole genome shotgun (WGS) entry which is preliminary data.</text>
</comment>
<keyword evidence="1" id="KW-0472">Membrane</keyword>
<proteinExistence type="predicted"/>
<feature type="domain" description="PAC" evidence="3">
    <location>
        <begin position="354"/>
        <end position="408"/>
    </location>
</feature>
<dbReference type="Gene3D" id="3.20.20.450">
    <property type="entry name" value="EAL domain"/>
    <property type="match status" value="1"/>
</dbReference>
<dbReference type="FunFam" id="3.20.20.450:FF:000001">
    <property type="entry name" value="Cyclic di-GMP phosphodiesterase yahA"/>
    <property type="match status" value="1"/>
</dbReference>
<dbReference type="InterPro" id="IPR001633">
    <property type="entry name" value="EAL_dom"/>
</dbReference>
<feature type="transmembrane region" description="Helical" evidence="1">
    <location>
        <begin position="30"/>
        <end position="49"/>
    </location>
</feature>
<dbReference type="SMART" id="SM00086">
    <property type="entry name" value="PAC"/>
    <property type="match status" value="2"/>
</dbReference>
<feature type="domain" description="EAL" evidence="4">
    <location>
        <begin position="727"/>
        <end position="981"/>
    </location>
</feature>
<dbReference type="FunFam" id="3.30.70.270:FF:000001">
    <property type="entry name" value="Diguanylate cyclase domain protein"/>
    <property type="match status" value="1"/>
</dbReference>
<keyword evidence="1" id="KW-1133">Transmembrane helix</keyword>
<dbReference type="CDD" id="cd01948">
    <property type="entry name" value="EAL"/>
    <property type="match status" value="1"/>
</dbReference>
<dbReference type="SMART" id="SM00267">
    <property type="entry name" value="GGDEF"/>
    <property type="match status" value="1"/>
</dbReference>
<dbReference type="InterPro" id="IPR000160">
    <property type="entry name" value="GGDEF_dom"/>
</dbReference>
<dbReference type="InterPro" id="IPR000014">
    <property type="entry name" value="PAS"/>
</dbReference>
<evidence type="ECO:0000313" key="6">
    <source>
        <dbReference type="EMBL" id="OIR03119.1"/>
    </source>
</evidence>
<dbReference type="CDD" id="cd00130">
    <property type="entry name" value="PAS"/>
    <property type="match status" value="2"/>
</dbReference>
<evidence type="ECO:0000259" key="2">
    <source>
        <dbReference type="PROSITE" id="PS50112"/>
    </source>
</evidence>
<dbReference type="PROSITE" id="PS50113">
    <property type="entry name" value="PAC"/>
    <property type="match status" value="2"/>
</dbReference>
<dbReference type="InterPro" id="IPR001610">
    <property type="entry name" value="PAC"/>
</dbReference>
<dbReference type="PANTHER" id="PTHR44757">
    <property type="entry name" value="DIGUANYLATE CYCLASE DGCP"/>
    <property type="match status" value="1"/>
</dbReference>
<organism evidence="6">
    <name type="scientific">mine drainage metagenome</name>
    <dbReference type="NCBI Taxonomy" id="410659"/>
    <lineage>
        <taxon>unclassified sequences</taxon>
        <taxon>metagenomes</taxon>
        <taxon>ecological metagenomes</taxon>
    </lineage>
</organism>
<dbReference type="SUPFAM" id="SSF55073">
    <property type="entry name" value="Nucleotide cyclase"/>
    <property type="match status" value="1"/>
</dbReference>
<dbReference type="InterPro" id="IPR052155">
    <property type="entry name" value="Biofilm_reg_signaling"/>
</dbReference>
<gene>
    <name evidence="6" type="primary">gmr_86</name>
    <name evidence="6" type="ORF">GALL_148970</name>
</gene>
<dbReference type="NCBIfam" id="TIGR00254">
    <property type="entry name" value="GGDEF"/>
    <property type="match status" value="1"/>
</dbReference>
<dbReference type="AlphaFoldDB" id="A0A1J5S4C0"/>
<dbReference type="InterPro" id="IPR000700">
    <property type="entry name" value="PAS-assoc_C"/>
</dbReference>
<dbReference type="CDD" id="cd01949">
    <property type="entry name" value="GGDEF"/>
    <property type="match status" value="1"/>
</dbReference>
<evidence type="ECO:0000259" key="4">
    <source>
        <dbReference type="PROSITE" id="PS50883"/>
    </source>
</evidence>
<dbReference type="PROSITE" id="PS50887">
    <property type="entry name" value="GGDEF"/>
    <property type="match status" value="1"/>
</dbReference>
<dbReference type="PANTHER" id="PTHR44757:SF10">
    <property type="entry name" value="MEMBRANE PROTEIN"/>
    <property type="match status" value="1"/>
</dbReference>
<dbReference type="PROSITE" id="PS50883">
    <property type="entry name" value="EAL"/>
    <property type="match status" value="1"/>
</dbReference>
<sequence length="983" mass="108648">MAISRTTIPTGHVDREAIGTPPPLLSGKRATFFFAALACVGILNWLLIFSEFGKIGDAANVINTVGNLRILARNTEIHALQAASGTAGARSALAADRNQIDATLKALEHDRNGFGASSMESERAAAPLLASLRKAWSDHLAVVGVMAAKVESQNDTKARLRRFYTSGDYVVSRTNALIEHLMTRFDTLQKKARSRLSLLAAADLLFLIVLFMLVRARMVLSLLKLAGISGGRGAGRYEECSDQHFRGRAGRSVIAIEPVAAGYEGPVEAGGIDPDDLESAEGERCEFGETAAHGPVSIVISDAKGIIEYVSPGLAEISGYAPEEVIGKDFRLWQSGSTPTDSHQELWATVTAGRVWRGELLNKKKNGELYWEALSISAVVAANGRTSHFVAVKEDMTQHRKLQQGWQITEGRFRSRRTCATCATSKALQVSEERFRNLTELSSDWIWEQDEKLRYILCTDRNYDRESNELIGKTRWELPAILMSDADWAAHKALLEAHQPFDLEFQFKGKDGIVRWYKSSGMPILDPQGIFKGYRGVGKDITERKLAERQIEFLAYRDPLTGLPNRLLVLDRFEQAMAHADRTETRLALLFLDLDKFKTINDSLGHAVGDALLKEITIRLSGCVRDTDTISRQGGDEFLIVIPDLRDADDIAPVLVKIMERMQDPCRIEGNELTTSVSIGVALYPDDGGDFDALLKKADMAMYRAKDLGRNTYCFFDEQMNAEAVEHLSMRNGLRKALARSEFVLHYQPQIKLASGAVVGAEALIRWQHPELGMIPPARFIPVAEESGLIVPIGEWVVREACRQAMAWRQAGLPDLTVAVNLSAVQFKRGNLEQTVIGALEESGLDPSSLELELTESILLHDTESVLATVKRLKTLGVKLSIDDFGTGYSSLSYLKRFAVDRLKIDQSFIRDLATDPDDAAIVHAIIQMAHSLNLGTIAEGVENVGMLEQLCSFRCDEAQGFHFAKPMRADEFCRYLSAHLLA</sequence>
<dbReference type="InterPro" id="IPR043128">
    <property type="entry name" value="Rev_trsase/Diguanyl_cyclase"/>
</dbReference>
<reference evidence="6" key="1">
    <citation type="submission" date="2016-10" db="EMBL/GenBank/DDBJ databases">
        <title>Sequence of Gallionella enrichment culture.</title>
        <authorList>
            <person name="Poehlein A."/>
            <person name="Muehling M."/>
            <person name="Daniel R."/>
        </authorList>
    </citation>
    <scope>NUCLEOTIDE SEQUENCE</scope>
</reference>
<dbReference type="Gene3D" id="3.30.450.20">
    <property type="entry name" value="PAS domain"/>
    <property type="match status" value="2"/>
</dbReference>
<dbReference type="Pfam" id="PF00990">
    <property type="entry name" value="GGDEF"/>
    <property type="match status" value="1"/>
</dbReference>
<keyword evidence="1" id="KW-0812">Transmembrane</keyword>
<dbReference type="SUPFAM" id="SSF55785">
    <property type="entry name" value="PYP-like sensor domain (PAS domain)"/>
    <property type="match status" value="2"/>
</dbReference>
<dbReference type="EMBL" id="MLJW01000069">
    <property type="protein sequence ID" value="OIR03119.1"/>
    <property type="molecule type" value="Genomic_DNA"/>
</dbReference>
<dbReference type="PROSITE" id="PS50112">
    <property type="entry name" value="PAS"/>
    <property type="match status" value="1"/>
</dbReference>
<feature type="domain" description="PAS" evidence="2">
    <location>
        <begin position="298"/>
        <end position="328"/>
    </location>
</feature>
<protein>
    <submittedName>
        <fullName evidence="6">Cyclic di-GMP phosphodiesterase Gmr</fullName>
        <ecNumber evidence="6">3.1.4.52</ecNumber>
    </submittedName>
</protein>
<evidence type="ECO:0000259" key="3">
    <source>
        <dbReference type="PROSITE" id="PS50113"/>
    </source>
</evidence>
<dbReference type="Gene3D" id="3.30.70.270">
    <property type="match status" value="1"/>
</dbReference>
<dbReference type="GO" id="GO:0071111">
    <property type="term" value="F:cyclic-guanylate-specific phosphodiesterase activity"/>
    <property type="evidence" value="ECO:0007669"/>
    <property type="project" value="UniProtKB-EC"/>
</dbReference>
<dbReference type="InterPro" id="IPR029787">
    <property type="entry name" value="Nucleotide_cyclase"/>
</dbReference>